<proteinExistence type="predicted"/>
<reference evidence="1" key="1">
    <citation type="journal article" date="2020" name="mSystems">
        <title>Genome- and Community-Level Interaction Insights into Carbon Utilization and Element Cycling Functions of Hydrothermarchaeota in Hydrothermal Sediment.</title>
        <authorList>
            <person name="Zhou Z."/>
            <person name="Liu Y."/>
            <person name="Xu W."/>
            <person name="Pan J."/>
            <person name="Luo Z.H."/>
            <person name="Li M."/>
        </authorList>
    </citation>
    <scope>NUCLEOTIDE SEQUENCE [LARGE SCALE GENOMIC DNA]</scope>
    <source>
        <strain evidence="1">SpSt-468</strain>
    </source>
</reference>
<name>A0A7C3EX17_9CREN</name>
<gene>
    <name evidence="1" type="ORF">ENS19_06320</name>
</gene>
<organism evidence="1">
    <name type="scientific">Candidatus Methanomethylicus mesodigestus</name>
    <dbReference type="NCBI Taxonomy" id="1867258"/>
    <lineage>
        <taxon>Archaea</taxon>
        <taxon>Thermoproteota</taxon>
        <taxon>Methanosuratincolia</taxon>
        <taxon>Candidatus Methanomethylicales</taxon>
        <taxon>Candidatus Methanomethylicaceae</taxon>
        <taxon>Candidatus Methanomethylicus</taxon>
    </lineage>
</organism>
<dbReference type="EMBL" id="DSTX01000011">
    <property type="protein sequence ID" value="HFK20883.1"/>
    <property type="molecule type" value="Genomic_DNA"/>
</dbReference>
<comment type="caution">
    <text evidence="1">The sequence shown here is derived from an EMBL/GenBank/DDBJ whole genome shotgun (WGS) entry which is preliminary data.</text>
</comment>
<dbReference type="CDD" id="cd22235">
    <property type="entry name" value="RHH_CopG_archaea"/>
    <property type="match status" value="1"/>
</dbReference>
<sequence length="175" mass="20723">MPIPKRTSIAMNKETEALLNDLMSTGESQSSIMRKALRFYYEFRKLEKRDLDRLTIYWDMLQSGEHVVLDMDHFIVLLRIAEGSEENKKVWNDIHTSVALNHAEQFRGMRVDQILERLVACNFFRYSPTGDGYVLVFGSQEAKHFIRTFLDVILKDLRFEYEIKEDLTKIRIRVK</sequence>
<protein>
    <submittedName>
        <fullName evidence="1">CopG family transcriptional regulator</fullName>
    </submittedName>
</protein>
<dbReference type="AlphaFoldDB" id="A0A7C3EX17"/>
<evidence type="ECO:0000313" key="1">
    <source>
        <dbReference type="EMBL" id="HFK20883.1"/>
    </source>
</evidence>
<accession>A0A7C3EX17</accession>